<dbReference type="InterPro" id="IPR001932">
    <property type="entry name" value="PPM-type_phosphatase-like_dom"/>
</dbReference>
<dbReference type="CDD" id="cd00143">
    <property type="entry name" value="PP2Cc"/>
    <property type="match status" value="1"/>
</dbReference>
<sequence>MAGAFKLDAAGFELKFSEVSLDRPPHPGGMISSAGVRVRAPPSASSETAMHTSQAAAHAASTQDRARSAGWELRFAAITDIGMRRTVNQDVYLLHPSRRLYAVADGMGGHEGGELAATLAIETLAAYFDEVGDMIESTPQDRRSLQHNLVAGIKLANAAVYQEAAERGTHRGMGTTLVALTFDETRAYWAHVGDSRLYRLRNGQLERLTRDHSLLEETLERHNITSSDASEFIANFPYKHVLTRAVGSQYCVDVSVAFSQLVPGDIFLATTDGVHNALSDEELASVLRDHADDLSAACQAIAQLTLSRGAPDNLTALLVETHTPGR</sequence>
<organism evidence="3 4">
    <name type="scientific">Lujinxingia sediminis</name>
    <dbReference type="NCBI Taxonomy" id="2480984"/>
    <lineage>
        <taxon>Bacteria</taxon>
        <taxon>Deltaproteobacteria</taxon>
        <taxon>Bradymonadales</taxon>
        <taxon>Lujinxingiaceae</taxon>
        <taxon>Lujinxingia</taxon>
    </lineage>
</organism>
<dbReference type="Proteomes" id="UP000282926">
    <property type="component" value="Unassembled WGS sequence"/>
</dbReference>
<dbReference type="PROSITE" id="PS51746">
    <property type="entry name" value="PPM_2"/>
    <property type="match status" value="1"/>
</dbReference>
<protein>
    <submittedName>
        <fullName evidence="3">Serine/threonine-protein phosphatase</fullName>
    </submittedName>
</protein>
<dbReference type="EMBL" id="SADD01000004">
    <property type="protein sequence ID" value="RVU44815.1"/>
    <property type="molecule type" value="Genomic_DNA"/>
</dbReference>
<evidence type="ECO:0000313" key="3">
    <source>
        <dbReference type="EMBL" id="RVU44815.1"/>
    </source>
</evidence>
<dbReference type="InterPro" id="IPR015655">
    <property type="entry name" value="PP2C"/>
</dbReference>
<dbReference type="InterPro" id="IPR036457">
    <property type="entry name" value="PPM-type-like_dom_sf"/>
</dbReference>
<evidence type="ECO:0000256" key="1">
    <source>
        <dbReference type="SAM" id="MobiDB-lite"/>
    </source>
</evidence>
<name>A0ABY0CTF3_9DELT</name>
<dbReference type="SUPFAM" id="SSF81606">
    <property type="entry name" value="PP2C-like"/>
    <property type="match status" value="1"/>
</dbReference>
<comment type="caution">
    <text evidence="3">The sequence shown here is derived from an EMBL/GenBank/DDBJ whole genome shotgun (WGS) entry which is preliminary data.</text>
</comment>
<dbReference type="PANTHER" id="PTHR47992">
    <property type="entry name" value="PROTEIN PHOSPHATASE"/>
    <property type="match status" value="1"/>
</dbReference>
<dbReference type="SMART" id="SM00332">
    <property type="entry name" value="PP2Cc"/>
    <property type="match status" value="1"/>
</dbReference>
<feature type="domain" description="PPM-type phosphatase" evidence="2">
    <location>
        <begin position="74"/>
        <end position="321"/>
    </location>
</feature>
<keyword evidence="4" id="KW-1185">Reference proteome</keyword>
<dbReference type="Gene3D" id="3.60.40.10">
    <property type="entry name" value="PPM-type phosphatase domain"/>
    <property type="match status" value="1"/>
</dbReference>
<proteinExistence type="predicted"/>
<evidence type="ECO:0000259" key="2">
    <source>
        <dbReference type="PROSITE" id="PS51746"/>
    </source>
</evidence>
<feature type="compositionally biased region" description="Low complexity" evidence="1">
    <location>
        <begin position="49"/>
        <end position="63"/>
    </location>
</feature>
<dbReference type="Pfam" id="PF13672">
    <property type="entry name" value="PP2C_2"/>
    <property type="match status" value="1"/>
</dbReference>
<gene>
    <name evidence="3" type="ORF">EA187_09755</name>
</gene>
<evidence type="ECO:0000313" key="4">
    <source>
        <dbReference type="Proteomes" id="UP000282926"/>
    </source>
</evidence>
<reference evidence="3 4" key="1">
    <citation type="submission" date="2019-01" db="EMBL/GenBank/DDBJ databases">
        <title>Lujinxingia litoralis gen. nov., sp. nov. and Lujinxingia sediminis gen. nov., sp. nov., new members in the order Bradymonadales, isolated from coastal sediment.</title>
        <authorList>
            <person name="Li C.-M."/>
        </authorList>
    </citation>
    <scope>NUCLEOTIDE SEQUENCE [LARGE SCALE GENOMIC DNA]</scope>
    <source>
        <strain evidence="3 4">SEH01</strain>
    </source>
</reference>
<dbReference type="SMART" id="SM00331">
    <property type="entry name" value="PP2C_SIG"/>
    <property type="match status" value="1"/>
</dbReference>
<accession>A0ABY0CTF3</accession>
<feature type="region of interest" description="Disordered" evidence="1">
    <location>
        <begin position="25"/>
        <end position="63"/>
    </location>
</feature>